<dbReference type="GO" id="GO:0003700">
    <property type="term" value="F:DNA-binding transcription factor activity"/>
    <property type="evidence" value="ECO:0007669"/>
    <property type="project" value="TreeGrafter"/>
</dbReference>
<dbReference type="InterPro" id="IPR036271">
    <property type="entry name" value="Tet_transcr_reg_TetR-rel_C_sf"/>
</dbReference>
<dbReference type="GO" id="GO:0046677">
    <property type="term" value="P:response to antibiotic"/>
    <property type="evidence" value="ECO:0007669"/>
    <property type="project" value="InterPro"/>
</dbReference>
<dbReference type="PANTHER" id="PTHR30055:SF151">
    <property type="entry name" value="TRANSCRIPTIONAL REGULATORY PROTEIN"/>
    <property type="match status" value="1"/>
</dbReference>
<dbReference type="InterPro" id="IPR001647">
    <property type="entry name" value="HTH_TetR"/>
</dbReference>
<dbReference type="SUPFAM" id="SSF46689">
    <property type="entry name" value="Homeodomain-like"/>
    <property type="match status" value="1"/>
</dbReference>
<dbReference type="AlphaFoldDB" id="A0A5J4LE80"/>
<protein>
    <submittedName>
        <fullName evidence="7">Putative transcriptional regulator, TetR family protein</fullName>
    </submittedName>
</protein>
<evidence type="ECO:0000256" key="3">
    <source>
        <dbReference type="ARBA" id="ARBA00023125"/>
    </source>
</evidence>
<evidence type="ECO:0000256" key="4">
    <source>
        <dbReference type="ARBA" id="ARBA00023163"/>
    </source>
</evidence>
<evidence type="ECO:0000313" key="7">
    <source>
        <dbReference type="EMBL" id="GES29810.1"/>
    </source>
</evidence>
<dbReference type="InterPro" id="IPR004111">
    <property type="entry name" value="Repressor_TetR_C"/>
</dbReference>
<keyword evidence="2" id="KW-0805">Transcription regulation</keyword>
<gene>
    <name evidence="7" type="ORF">San01_22970</name>
</gene>
<dbReference type="RefSeq" id="WP_223660292.1">
    <property type="nucleotide sequence ID" value="NZ_BLAG01000007.1"/>
</dbReference>
<dbReference type="InterPro" id="IPR009057">
    <property type="entry name" value="Homeodomain-like_sf"/>
</dbReference>
<dbReference type="PRINTS" id="PR00400">
    <property type="entry name" value="TETREPRESSOR"/>
</dbReference>
<dbReference type="InterPro" id="IPR050109">
    <property type="entry name" value="HTH-type_TetR-like_transc_reg"/>
</dbReference>
<dbReference type="PANTHER" id="PTHR30055">
    <property type="entry name" value="HTH-TYPE TRANSCRIPTIONAL REGULATOR RUTR"/>
    <property type="match status" value="1"/>
</dbReference>
<accession>A0A5J4LE80</accession>
<dbReference type="Pfam" id="PF02909">
    <property type="entry name" value="TetR_C_1"/>
    <property type="match status" value="1"/>
</dbReference>
<evidence type="ECO:0000313" key="8">
    <source>
        <dbReference type="Proteomes" id="UP000325598"/>
    </source>
</evidence>
<evidence type="ECO:0000259" key="6">
    <source>
        <dbReference type="PROSITE" id="PS50977"/>
    </source>
</evidence>
<keyword evidence="1" id="KW-0678">Repressor</keyword>
<dbReference type="PROSITE" id="PS50977">
    <property type="entry name" value="HTH_TETR_2"/>
    <property type="match status" value="1"/>
</dbReference>
<keyword evidence="3 5" id="KW-0238">DNA-binding</keyword>
<reference evidence="7 8" key="1">
    <citation type="submission" date="2019-10" db="EMBL/GenBank/DDBJ databases">
        <title>Whole genome shotgun sequence of Streptomyces angustmyceticus NBRC 3934.</title>
        <authorList>
            <person name="Hosoyama A."/>
            <person name="Ichikawa N."/>
            <person name="Kimura A."/>
            <person name="Kitahashi Y."/>
            <person name="Komaki H."/>
            <person name="Uohara A."/>
        </authorList>
    </citation>
    <scope>NUCLEOTIDE SEQUENCE [LARGE SCALE GENOMIC DNA]</scope>
    <source>
        <strain evidence="7 8">NBRC 3934</strain>
    </source>
</reference>
<evidence type="ECO:0000256" key="5">
    <source>
        <dbReference type="PROSITE-ProRule" id="PRU00335"/>
    </source>
</evidence>
<dbReference type="EMBL" id="BLAG01000007">
    <property type="protein sequence ID" value="GES29810.1"/>
    <property type="molecule type" value="Genomic_DNA"/>
</dbReference>
<dbReference type="SUPFAM" id="SSF48498">
    <property type="entry name" value="Tetracyclin repressor-like, C-terminal domain"/>
    <property type="match status" value="1"/>
</dbReference>
<feature type="domain" description="HTH tetR-type" evidence="6">
    <location>
        <begin position="13"/>
        <end position="73"/>
    </location>
</feature>
<evidence type="ECO:0000256" key="2">
    <source>
        <dbReference type="ARBA" id="ARBA00023015"/>
    </source>
</evidence>
<organism evidence="7 8">
    <name type="scientific">Streptomyces angustmyceticus</name>
    <dbReference type="NCBI Taxonomy" id="285578"/>
    <lineage>
        <taxon>Bacteria</taxon>
        <taxon>Bacillati</taxon>
        <taxon>Actinomycetota</taxon>
        <taxon>Actinomycetes</taxon>
        <taxon>Kitasatosporales</taxon>
        <taxon>Streptomycetaceae</taxon>
        <taxon>Streptomyces</taxon>
    </lineage>
</organism>
<dbReference type="GeneID" id="96755809"/>
<dbReference type="GO" id="GO:0000976">
    <property type="term" value="F:transcription cis-regulatory region binding"/>
    <property type="evidence" value="ECO:0007669"/>
    <property type="project" value="TreeGrafter"/>
</dbReference>
<name>A0A5J4LE80_9ACTN</name>
<feature type="DNA-binding region" description="H-T-H motif" evidence="5">
    <location>
        <begin position="36"/>
        <end position="55"/>
    </location>
</feature>
<comment type="caution">
    <text evidence="7">The sequence shown here is derived from an EMBL/GenBank/DDBJ whole genome shotgun (WGS) entry which is preliminary data.</text>
</comment>
<dbReference type="Gene3D" id="1.10.357.10">
    <property type="entry name" value="Tetracycline Repressor, domain 2"/>
    <property type="match status" value="1"/>
</dbReference>
<proteinExistence type="predicted"/>
<dbReference type="InterPro" id="IPR003012">
    <property type="entry name" value="Tet_transcr_reg_TetR"/>
</dbReference>
<dbReference type="GO" id="GO:0045892">
    <property type="term" value="P:negative regulation of DNA-templated transcription"/>
    <property type="evidence" value="ECO:0007669"/>
    <property type="project" value="InterPro"/>
</dbReference>
<evidence type="ECO:0000256" key="1">
    <source>
        <dbReference type="ARBA" id="ARBA00022491"/>
    </source>
</evidence>
<dbReference type="Proteomes" id="UP000325598">
    <property type="component" value="Unassembled WGS sequence"/>
</dbReference>
<dbReference type="Gene3D" id="1.10.10.60">
    <property type="entry name" value="Homeodomain-like"/>
    <property type="match status" value="1"/>
</dbReference>
<keyword evidence="4" id="KW-0804">Transcription</keyword>
<dbReference type="Pfam" id="PF00440">
    <property type="entry name" value="TetR_N"/>
    <property type="match status" value="1"/>
</dbReference>
<keyword evidence="8" id="KW-1185">Reference proteome</keyword>
<sequence>MRGSSGAGTRKGPIRADTVVDAALALVNVGGLESLTMRRLADALGAQPPALYRLFRDKGALVDAMADAVLAAALGPLPEADWETRVEVLAGRLRAAMLGQRDGARIVGGSYTTRQPTHMLADSFLAAMTEAGFTGKAAVWATTTVFSYVLGEALEQQGRTEVDLVDMQAALSAEDYPHLARSSLPAMLEFDDRFAFGLRMLTAGLREGSTHP</sequence>